<evidence type="ECO:0000313" key="3">
    <source>
        <dbReference type="Proteomes" id="UP000827092"/>
    </source>
</evidence>
<feature type="chain" id="PRO_5043507385" evidence="1">
    <location>
        <begin position="23"/>
        <end position="130"/>
    </location>
</feature>
<reference evidence="2 3" key="1">
    <citation type="journal article" date="2022" name="Nat. Ecol. Evol.">
        <title>A masculinizing supergene underlies an exaggerated male reproductive morph in a spider.</title>
        <authorList>
            <person name="Hendrickx F."/>
            <person name="De Corte Z."/>
            <person name="Sonet G."/>
            <person name="Van Belleghem S.M."/>
            <person name="Kostlbacher S."/>
            <person name="Vangestel C."/>
        </authorList>
    </citation>
    <scope>NUCLEOTIDE SEQUENCE [LARGE SCALE GENOMIC DNA]</scope>
    <source>
        <strain evidence="2">W744_W776</strain>
    </source>
</reference>
<gene>
    <name evidence="2" type="ORF">JTE90_015514</name>
</gene>
<evidence type="ECO:0000256" key="1">
    <source>
        <dbReference type="SAM" id="SignalP"/>
    </source>
</evidence>
<dbReference type="AlphaFoldDB" id="A0AAV6VPY5"/>
<dbReference type="Proteomes" id="UP000827092">
    <property type="component" value="Unassembled WGS sequence"/>
</dbReference>
<organism evidence="2 3">
    <name type="scientific">Oedothorax gibbosus</name>
    <dbReference type="NCBI Taxonomy" id="931172"/>
    <lineage>
        <taxon>Eukaryota</taxon>
        <taxon>Metazoa</taxon>
        <taxon>Ecdysozoa</taxon>
        <taxon>Arthropoda</taxon>
        <taxon>Chelicerata</taxon>
        <taxon>Arachnida</taxon>
        <taxon>Araneae</taxon>
        <taxon>Araneomorphae</taxon>
        <taxon>Entelegynae</taxon>
        <taxon>Araneoidea</taxon>
        <taxon>Linyphiidae</taxon>
        <taxon>Erigoninae</taxon>
        <taxon>Oedothorax</taxon>
    </lineage>
</organism>
<protein>
    <submittedName>
        <fullName evidence="2">Uncharacterized protein</fullName>
    </submittedName>
</protein>
<evidence type="ECO:0000313" key="2">
    <source>
        <dbReference type="EMBL" id="KAG8198690.1"/>
    </source>
</evidence>
<dbReference type="EMBL" id="JAFNEN010000037">
    <property type="protein sequence ID" value="KAG8198690.1"/>
    <property type="molecule type" value="Genomic_DNA"/>
</dbReference>
<keyword evidence="3" id="KW-1185">Reference proteome</keyword>
<feature type="signal peptide" evidence="1">
    <location>
        <begin position="1"/>
        <end position="22"/>
    </location>
</feature>
<name>A0AAV6VPY5_9ARAC</name>
<proteinExistence type="predicted"/>
<accession>A0AAV6VPY5</accession>
<keyword evidence="1" id="KW-0732">Signal</keyword>
<comment type="caution">
    <text evidence="2">The sequence shown here is derived from an EMBL/GenBank/DDBJ whole genome shotgun (WGS) entry which is preliminary data.</text>
</comment>
<sequence>MMIDLLILLPLFMIGLLNLTFQVSVDEITDVARKTYFSLRKYEEKLDLVGIDQFPDKPVKCHCDCRATVDESKELRRENLWNPSSIEDIICPDDSPKICPHGYYFHGSFCRCVPINGEHQTSQNRRRPPV</sequence>